<dbReference type="KEGG" id="maqu:Maq22A_c05030"/>
<evidence type="ECO:0008006" key="3">
    <source>
        <dbReference type="Google" id="ProtNLM"/>
    </source>
</evidence>
<reference evidence="1 2" key="1">
    <citation type="journal article" date="2015" name="Genome Announc.">
        <title>Complete Genome Sequence of Methylobacterium aquaticum Strain 22A, Isolated from Racomitrium japonicum Moss.</title>
        <authorList>
            <person name="Tani A."/>
            <person name="Ogura Y."/>
            <person name="Hayashi T."/>
            <person name="Kimbara K."/>
        </authorList>
    </citation>
    <scope>NUCLEOTIDE SEQUENCE [LARGE SCALE GENOMIC DNA]</scope>
    <source>
        <strain evidence="1 2">MA-22A</strain>
    </source>
</reference>
<dbReference type="Gene3D" id="3.30.2000.30">
    <property type="match status" value="1"/>
</dbReference>
<protein>
    <recommendedName>
        <fullName evidence="3">DUF3168 domain-containing protein</fullName>
    </recommendedName>
</protein>
<accession>A0A0C6F7T4</accession>
<evidence type="ECO:0000313" key="1">
    <source>
        <dbReference type="EMBL" id="BAQ44398.1"/>
    </source>
</evidence>
<dbReference type="RefSeq" id="WP_060845922.1">
    <property type="nucleotide sequence ID" value="NZ_AP014704.1"/>
</dbReference>
<dbReference type="InterPro" id="IPR053745">
    <property type="entry name" value="Viral_Tail_Comp_sf"/>
</dbReference>
<proteinExistence type="predicted"/>
<dbReference type="EMBL" id="AP014704">
    <property type="protein sequence ID" value="BAQ44398.1"/>
    <property type="molecule type" value="Genomic_DNA"/>
</dbReference>
<dbReference type="Proteomes" id="UP000061432">
    <property type="component" value="Chromosome"/>
</dbReference>
<sequence length="140" mass="15140">MASRDFSDALTSAAMKALADDPGVAAIVGDRVRDYVEDKPRWPFLRLDPVTVTPWEASCWVGMEAELVIHSFVRADRSSRGVQRLNAAVVAALDEAALPLSEGNLIGLDHRGSTTGPDTAEPASWHGIIRFRALVVEVTD</sequence>
<dbReference type="Pfam" id="PF11367">
    <property type="entry name" value="Tail_completion_gp17"/>
    <property type="match status" value="1"/>
</dbReference>
<gene>
    <name evidence="1" type="ORF">Maq22A_c05030</name>
</gene>
<dbReference type="OrthoDB" id="7630456at2"/>
<reference evidence="2" key="2">
    <citation type="submission" date="2015-01" db="EMBL/GenBank/DDBJ databases">
        <title>Complete genome sequence of Methylobacterium aquaticum strain 22A.</title>
        <authorList>
            <person name="Tani A."/>
            <person name="Ogura Y."/>
            <person name="Hayashi T."/>
        </authorList>
    </citation>
    <scope>NUCLEOTIDE SEQUENCE [LARGE SCALE GENOMIC DNA]</scope>
    <source>
        <strain evidence="2">MA-22A</strain>
    </source>
</reference>
<dbReference type="PATRIC" id="fig|270351.10.peg.960"/>
<organism evidence="1 2">
    <name type="scientific">Methylobacterium aquaticum</name>
    <dbReference type="NCBI Taxonomy" id="270351"/>
    <lineage>
        <taxon>Bacteria</taxon>
        <taxon>Pseudomonadati</taxon>
        <taxon>Pseudomonadota</taxon>
        <taxon>Alphaproteobacteria</taxon>
        <taxon>Hyphomicrobiales</taxon>
        <taxon>Methylobacteriaceae</taxon>
        <taxon>Methylobacterium</taxon>
    </lineage>
</organism>
<dbReference type="InterPro" id="IPR021508">
    <property type="entry name" value="Gp17-like"/>
</dbReference>
<dbReference type="STRING" id="270351.Maq22A_c05030"/>
<name>A0A0C6F7T4_9HYPH</name>
<dbReference type="AlphaFoldDB" id="A0A0C6F7T4"/>
<evidence type="ECO:0000313" key="2">
    <source>
        <dbReference type="Proteomes" id="UP000061432"/>
    </source>
</evidence>